<dbReference type="EMBL" id="QEIT01000325">
    <property type="protein sequence ID" value="PWZ71297.1"/>
    <property type="molecule type" value="Genomic_DNA"/>
</dbReference>
<reference evidence="1 2" key="1">
    <citation type="journal article" date="2018" name="Vet. Microbiol.">
        <title>Clonal diversity and geographic distribution of methicillin-resistant Staphylococcus pseudintermedius from Australian animals: Discovery of novel sequence types.</title>
        <authorList>
            <person name="Worthing K.A."/>
            <person name="Abraham S."/>
            <person name="Coombs G.W."/>
            <person name="Pang S."/>
            <person name="Saputra S."/>
            <person name="Jordan D."/>
            <person name="Trott D.J."/>
            <person name="Norris J.M."/>
        </authorList>
    </citation>
    <scope>NUCLEOTIDE SEQUENCE [LARGE SCALE GENOMIC DNA]</scope>
    <source>
        <strain evidence="1 2">ST525 1</strain>
    </source>
</reference>
<evidence type="ECO:0000313" key="1">
    <source>
        <dbReference type="EMBL" id="PWZ71297.1"/>
    </source>
</evidence>
<sequence length="79" mass="9125">MTKEKVKEVKKDREGNVVDTDDSLAIEMGERRQRQSADVRKSLNETQVDLQSNQDFRKTGGKIIENFTECLDFGDIFRS</sequence>
<protein>
    <submittedName>
        <fullName evidence="1">Uncharacterized protein</fullName>
    </submittedName>
</protein>
<proteinExistence type="predicted"/>
<name>A0A317YM31_STAPS</name>
<organism evidence="1 2">
    <name type="scientific">Staphylococcus pseudintermedius</name>
    <dbReference type="NCBI Taxonomy" id="283734"/>
    <lineage>
        <taxon>Bacteria</taxon>
        <taxon>Bacillati</taxon>
        <taxon>Bacillota</taxon>
        <taxon>Bacilli</taxon>
        <taxon>Bacillales</taxon>
        <taxon>Staphylococcaceae</taxon>
        <taxon>Staphylococcus</taxon>
        <taxon>Staphylococcus intermedius group</taxon>
    </lineage>
</organism>
<comment type="caution">
    <text evidence="1">The sequence shown here is derived from an EMBL/GenBank/DDBJ whole genome shotgun (WGS) entry which is preliminary data.</text>
</comment>
<gene>
    <name evidence="1" type="ORF">DD902_13805</name>
</gene>
<dbReference type="AlphaFoldDB" id="A0A317YM31"/>
<dbReference type="Proteomes" id="UP000246800">
    <property type="component" value="Unassembled WGS sequence"/>
</dbReference>
<dbReference type="RefSeq" id="WP_110179384.1">
    <property type="nucleotide sequence ID" value="NZ_QEIT01000325.1"/>
</dbReference>
<accession>A0A317YM31</accession>
<evidence type="ECO:0000313" key="2">
    <source>
        <dbReference type="Proteomes" id="UP000246800"/>
    </source>
</evidence>